<accession>A0ABP7YMQ2</accession>
<sequence length="324" mass="37821">MLYLLLRNFVRFGLKWYVTDWQLKNLEFADLMQPALIVSNHPNSFFDALVIAVHTPADIRFLTRGDIFDKPWANWLLRSVFMIPIYRKNQDEEVNIKNAFSIDECVKELTKGNKILIFPEGISRNKLTLQPFMHTGMRMLIERSIQMDVPLQIQPYAIGYSSFDHIPKAVSLEGMSAVDCTNYLEGPNQVNTTQLISDLRDKLDFNLPEGFIAENPNNRAKNEWMRLPAKAGYYTHNWFYQLVKKQVKKKTEGTIFYDSLMFAVLLFTYPVLVFIITLIFANLVGFWTGVLFFVLLPFLAYCWVNYQPIKTVEVQEEERSNQLQ</sequence>
<organism evidence="6 7">
    <name type="scientific">Sphingobacterium kyonggiense</name>
    <dbReference type="NCBI Taxonomy" id="714075"/>
    <lineage>
        <taxon>Bacteria</taxon>
        <taxon>Pseudomonadati</taxon>
        <taxon>Bacteroidota</taxon>
        <taxon>Sphingobacteriia</taxon>
        <taxon>Sphingobacteriales</taxon>
        <taxon>Sphingobacteriaceae</taxon>
        <taxon>Sphingobacterium</taxon>
    </lineage>
</organism>
<dbReference type="Pfam" id="PF01553">
    <property type="entry name" value="Acyltransferase"/>
    <property type="match status" value="1"/>
</dbReference>
<keyword evidence="3" id="KW-0012">Acyltransferase</keyword>
<evidence type="ECO:0000256" key="4">
    <source>
        <dbReference type="SAM" id="Phobius"/>
    </source>
</evidence>
<dbReference type="SMART" id="SM00563">
    <property type="entry name" value="PlsC"/>
    <property type="match status" value="1"/>
</dbReference>
<dbReference type="RefSeq" id="WP_344673989.1">
    <property type="nucleotide sequence ID" value="NZ_BAAAZI010000006.1"/>
</dbReference>
<dbReference type="Proteomes" id="UP001500101">
    <property type="component" value="Unassembled WGS sequence"/>
</dbReference>
<name>A0ABP7YMQ2_9SPHI</name>
<keyword evidence="2" id="KW-0808">Transferase</keyword>
<evidence type="ECO:0000256" key="1">
    <source>
        <dbReference type="ARBA" id="ARBA00005189"/>
    </source>
</evidence>
<proteinExistence type="predicted"/>
<feature type="transmembrane region" description="Helical" evidence="4">
    <location>
        <begin position="255"/>
        <end position="280"/>
    </location>
</feature>
<gene>
    <name evidence="6" type="ORF">GCM10022216_14830</name>
</gene>
<keyword evidence="7" id="KW-1185">Reference proteome</keyword>
<keyword evidence="4" id="KW-1133">Transmembrane helix</keyword>
<comment type="pathway">
    <text evidence="1">Lipid metabolism.</text>
</comment>
<evidence type="ECO:0000259" key="5">
    <source>
        <dbReference type="SMART" id="SM00563"/>
    </source>
</evidence>
<evidence type="ECO:0000256" key="2">
    <source>
        <dbReference type="ARBA" id="ARBA00022679"/>
    </source>
</evidence>
<feature type="domain" description="Phospholipid/glycerol acyltransferase" evidence="5">
    <location>
        <begin position="35"/>
        <end position="161"/>
    </location>
</feature>
<feature type="transmembrane region" description="Helical" evidence="4">
    <location>
        <begin position="286"/>
        <end position="304"/>
    </location>
</feature>
<evidence type="ECO:0000313" key="7">
    <source>
        <dbReference type="Proteomes" id="UP001500101"/>
    </source>
</evidence>
<evidence type="ECO:0000313" key="6">
    <source>
        <dbReference type="EMBL" id="GAA4138046.1"/>
    </source>
</evidence>
<dbReference type="InterPro" id="IPR002123">
    <property type="entry name" value="Plipid/glycerol_acylTrfase"/>
</dbReference>
<comment type="caution">
    <text evidence="6">The sequence shown here is derived from an EMBL/GenBank/DDBJ whole genome shotgun (WGS) entry which is preliminary data.</text>
</comment>
<keyword evidence="4" id="KW-0472">Membrane</keyword>
<evidence type="ECO:0000256" key="3">
    <source>
        <dbReference type="ARBA" id="ARBA00023315"/>
    </source>
</evidence>
<keyword evidence="4" id="KW-0812">Transmembrane</keyword>
<protein>
    <recommendedName>
        <fullName evidence="5">Phospholipid/glycerol acyltransferase domain-containing protein</fullName>
    </recommendedName>
</protein>
<reference evidence="7" key="1">
    <citation type="journal article" date="2019" name="Int. J. Syst. Evol. Microbiol.">
        <title>The Global Catalogue of Microorganisms (GCM) 10K type strain sequencing project: providing services to taxonomists for standard genome sequencing and annotation.</title>
        <authorList>
            <consortium name="The Broad Institute Genomics Platform"/>
            <consortium name="The Broad Institute Genome Sequencing Center for Infectious Disease"/>
            <person name="Wu L."/>
            <person name="Ma J."/>
        </authorList>
    </citation>
    <scope>NUCLEOTIDE SEQUENCE [LARGE SCALE GENOMIC DNA]</scope>
    <source>
        <strain evidence="7">JCM 16704</strain>
    </source>
</reference>
<dbReference type="PANTHER" id="PTHR10434:SF11">
    <property type="entry name" value="1-ACYL-SN-GLYCEROL-3-PHOSPHATE ACYLTRANSFERASE"/>
    <property type="match status" value="1"/>
</dbReference>
<dbReference type="EMBL" id="BAAAZI010000006">
    <property type="protein sequence ID" value="GAA4138046.1"/>
    <property type="molecule type" value="Genomic_DNA"/>
</dbReference>
<dbReference type="SUPFAM" id="SSF69593">
    <property type="entry name" value="Glycerol-3-phosphate (1)-acyltransferase"/>
    <property type="match status" value="1"/>
</dbReference>
<dbReference type="PANTHER" id="PTHR10434">
    <property type="entry name" value="1-ACYL-SN-GLYCEROL-3-PHOSPHATE ACYLTRANSFERASE"/>
    <property type="match status" value="1"/>
</dbReference>